<dbReference type="AlphaFoldDB" id="A0A1V1PAM6"/>
<dbReference type="EMBL" id="ATBP01000202">
    <property type="protein sequence ID" value="ETR71952.1"/>
    <property type="molecule type" value="Genomic_DNA"/>
</dbReference>
<comment type="caution">
    <text evidence="1">The sequence shown here is derived from an EMBL/GenBank/DDBJ whole genome shotgun (WGS) entry which is preliminary data.</text>
</comment>
<gene>
    <name evidence="1" type="ORF">OMM_02092</name>
</gene>
<organism evidence="1 2">
    <name type="scientific">Candidatus Magnetoglobus multicellularis str. Araruama</name>
    <dbReference type="NCBI Taxonomy" id="890399"/>
    <lineage>
        <taxon>Bacteria</taxon>
        <taxon>Pseudomonadati</taxon>
        <taxon>Thermodesulfobacteriota</taxon>
        <taxon>Desulfobacteria</taxon>
        <taxon>Desulfobacterales</taxon>
        <taxon>Desulfobacteraceae</taxon>
        <taxon>Candidatus Magnetoglobus</taxon>
    </lineage>
</organism>
<evidence type="ECO:0000313" key="1">
    <source>
        <dbReference type="EMBL" id="ETR71952.1"/>
    </source>
</evidence>
<dbReference type="Proteomes" id="UP000189670">
    <property type="component" value="Unassembled WGS sequence"/>
</dbReference>
<proteinExistence type="predicted"/>
<protein>
    <recommendedName>
        <fullName evidence="3">LamG-like jellyroll fold domain-containing protein</fullName>
    </recommendedName>
</protein>
<dbReference type="InterPro" id="IPR013320">
    <property type="entry name" value="ConA-like_dom_sf"/>
</dbReference>
<sequence length="240" mass="27441">MNDDTFFHDGNFTETGGHYFEGAIDEMRLWSSARTESEITDNMFSVLQGNESNLIAYYTFNDLDHLASDISNNGHDGTLTNLTGKLTGSNEKIDLGIYEPIYWPFTAIHYTMRWPELANNDHSENDVQASQRIVVASRLGSDGLDMYGADQFKYDISRYTDITIYNQPDKTLPGYNPNEEHAFLEKSLMYFTESPQPQAAFALRNDLNVVTQDETYTSNPYVLVQYFDVSEGEHRIRIFA</sequence>
<evidence type="ECO:0008006" key="3">
    <source>
        <dbReference type="Google" id="ProtNLM"/>
    </source>
</evidence>
<reference evidence="2" key="1">
    <citation type="submission" date="2012-11" db="EMBL/GenBank/DDBJ databases">
        <authorList>
            <person name="Lucero-Rivera Y.E."/>
            <person name="Tovar-Ramirez D."/>
        </authorList>
    </citation>
    <scope>NUCLEOTIDE SEQUENCE [LARGE SCALE GENOMIC DNA]</scope>
    <source>
        <strain evidence="2">Araruama</strain>
    </source>
</reference>
<accession>A0A1V1PAM6</accession>
<evidence type="ECO:0000313" key="2">
    <source>
        <dbReference type="Proteomes" id="UP000189670"/>
    </source>
</evidence>
<dbReference type="Gene3D" id="2.60.120.200">
    <property type="match status" value="1"/>
</dbReference>
<dbReference type="SUPFAM" id="SSF49899">
    <property type="entry name" value="Concanavalin A-like lectins/glucanases"/>
    <property type="match status" value="1"/>
</dbReference>
<name>A0A1V1PAM6_9BACT</name>